<keyword evidence="1 6" id="KW-0597">Phosphoprotein</keyword>
<dbReference type="PROSITE" id="PS51755">
    <property type="entry name" value="OMPR_PHOB"/>
    <property type="match status" value="1"/>
</dbReference>
<dbReference type="InterPro" id="IPR011006">
    <property type="entry name" value="CheY-like_superfamily"/>
</dbReference>
<evidence type="ECO:0000256" key="4">
    <source>
        <dbReference type="ARBA" id="ARBA00023125"/>
    </source>
</evidence>
<keyword evidence="11" id="KW-1185">Reference proteome</keyword>
<dbReference type="PANTHER" id="PTHR48111">
    <property type="entry name" value="REGULATOR OF RPOS"/>
    <property type="match status" value="1"/>
</dbReference>
<evidence type="ECO:0000256" key="3">
    <source>
        <dbReference type="ARBA" id="ARBA00023015"/>
    </source>
</evidence>
<feature type="domain" description="OmpR/PhoB-type" evidence="9">
    <location>
        <begin position="123"/>
        <end position="220"/>
    </location>
</feature>
<evidence type="ECO:0000256" key="6">
    <source>
        <dbReference type="PROSITE-ProRule" id="PRU00169"/>
    </source>
</evidence>
<evidence type="ECO:0000256" key="2">
    <source>
        <dbReference type="ARBA" id="ARBA00023012"/>
    </source>
</evidence>
<evidence type="ECO:0000313" key="10">
    <source>
        <dbReference type="EMBL" id="MBO0453027.1"/>
    </source>
</evidence>
<dbReference type="InterPro" id="IPR001789">
    <property type="entry name" value="Sig_transdc_resp-reg_receiver"/>
</dbReference>
<dbReference type="SUPFAM" id="SSF52172">
    <property type="entry name" value="CheY-like"/>
    <property type="match status" value="1"/>
</dbReference>
<dbReference type="InterPro" id="IPR001867">
    <property type="entry name" value="OmpR/PhoB-type_DNA-bd"/>
</dbReference>
<evidence type="ECO:0000256" key="7">
    <source>
        <dbReference type="PROSITE-ProRule" id="PRU01091"/>
    </source>
</evidence>
<evidence type="ECO:0000259" key="8">
    <source>
        <dbReference type="PROSITE" id="PS50110"/>
    </source>
</evidence>
<dbReference type="Gene3D" id="3.40.50.2300">
    <property type="match status" value="1"/>
</dbReference>
<dbReference type="Pfam" id="PF00072">
    <property type="entry name" value="Response_reg"/>
    <property type="match status" value="1"/>
</dbReference>
<accession>A0ABS3HHU6</accession>
<evidence type="ECO:0000259" key="9">
    <source>
        <dbReference type="PROSITE" id="PS51755"/>
    </source>
</evidence>
<dbReference type="InterPro" id="IPR016032">
    <property type="entry name" value="Sig_transdc_resp-reg_C-effctor"/>
</dbReference>
<evidence type="ECO:0000256" key="5">
    <source>
        <dbReference type="ARBA" id="ARBA00023163"/>
    </source>
</evidence>
<reference evidence="10 11" key="1">
    <citation type="submission" date="2021-03" db="EMBL/GenBank/DDBJ databases">
        <title>Enterococcal diversity collection.</title>
        <authorList>
            <person name="Gilmore M.S."/>
            <person name="Schwartzman J."/>
            <person name="Van Tyne D."/>
            <person name="Martin M."/>
            <person name="Earl A.M."/>
            <person name="Manson A.L."/>
            <person name="Straub T."/>
            <person name="Salamzade R."/>
            <person name="Saavedra J."/>
            <person name="Lebreton F."/>
            <person name="Prichula J."/>
            <person name="Schaufler K."/>
            <person name="Gaca A."/>
            <person name="Sgardioli B."/>
            <person name="Wagenaar J."/>
            <person name="Strong T."/>
        </authorList>
    </citation>
    <scope>NUCLEOTIDE SEQUENCE [LARGE SCALE GENOMIC DNA]</scope>
    <source>
        <strain evidence="10 11">MJM16</strain>
    </source>
</reference>
<dbReference type="Proteomes" id="UP000664495">
    <property type="component" value="Unassembled WGS sequence"/>
</dbReference>
<dbReference type="PANTHER" id="PTHR48111:SF2">
    <property type="entry name" value="RESPONSE REGULATOR SAER"/>
    <property type="match status" value="1"/>
</dbReference>
<dbReference type="CDD" id="cd00383">
    <property type="entry name" value="trans_reg_C"/>
    <property type="match status" value="1"/>
</dbReference>
<sequence>MAKIFAIDDDEKILAFIKTALLREGHQVETFTHTKEVTPEKAKFADLILLDVMMPEEDGFAYCQRIRNLVDCPILFVTAKAGESELIHGLGIGGDDYIRKPFAVSELRARVAAHLRRESRGHTHVLRCGNFSLDLTGKKLFHDSTEIALTKSEYLICAHLLESAGQVFSKMQLYEAVFGYDGSSEESVIVEHIKNVRAKLKEFKEDPIETIWGIGYRWRK</sequence>
<evidence type="ECO:0000256" key="1">
    <source>
        <dbReference type="ARBA" id="ARBA00022553"/>
    </source>
</evidence>
<dbReference type="InterPro" id="IPR039420">
    <property type="entry name" value="WalR-like"/>
</dbReference>
<dbReference type="PROSITE" id="PS50110">
    <property type="entry name" value="RESPONSE_REGULATORY"/>
    <property type="match status" value="1"/>
</dbReference>
<dbReference type="Gene3D" id="6.10.250.690">
    <property type="match status" value="1"/>
</dbReference>
<dbReference type="SMART" id="SM00862">
    <property type="entry name" value="Trans_reg_C"/>
    <property type="match status" value="1"/>
</dbReference>
<gene>
    <name evidence="10" type="ORF">JZO85_12145</name>
</gene>
<proteinExistence type="predicted"/>
<keyword evidence="3" id="KW-0805">Transcription regulation</keyword>
<keyword evidence="4 7" id="KW-0238">DNA-binding</keyword>
<dbReference type="Gene3D" id="1.10.10.10">
    <property type="entry name" value="Winged helix-like DNA-binding domain superfamily/Winged helix DNA-binding domain"/>
    <property type="match status" value="1"/>
</dbReference>
<dbReference type="RefSeq" id="WP_207108797.1">
    <property type="nucleotide sequence ID" value="NZ_JAFLVR010000027.1"/>
</dbReference>
<comment type="caution">
    <text evidence="10">The sequence shown here is derived from an EMBL/GenBank/DDBJ whole genome shotgun (WGS) entry which is preliminary data.</text>
</comment>
<feature type="modified residue" description="4-aspartylphosphate" evidence="6">
    <location>
        <position position="51"/>
    </location>
</feature>
<dbReference type="EMBL" id="JAFLVR010000027">
    <property type="protein sequence ID" value="MBO0453027.1"/>
    <property type="molecule type" value="Genomic_DNA"/>
</dbReference>
<keyword evidence="5" id="KW-0804">Transcription</keyword>
<dbReference type="CDD" id="cd17574">
    <property type="entry name" value="REC_OmpR"/>
    <property type="match status" value="1"/>
</dbReference>
<keyword evidence="2" id="KW-0902">Two-component regulatory system</keyword>
<feature type="domain" description="Response regulatory" evidence="8">
    <location>
        <begin position="3"/>
        <end position="115"/>
    </location>
</feature>
<dbReference type="InterPro" id="IPR036388">
    <property type="entry name" value="WH-like_DNA-bd_sf"/>
</dbReference>
<name>A0ABS3HHU6_9ENTE</name>
<organism evidence="10 11">
    <name type="scientific">Candidatus Enterococcus murrayae</name>
    <dbReference type="NCBI Taxonomy" id="2815321"/>
    <lineage>
        <taxon>Bacteria</taxon>
        <taxon>Bacillati</taxon>
        <taxon>Bacillota</taxon>
        <taxon>Bacilli</taxon>
        <taxon>Lactobacillales</taxon>
        <taxon>Enterococcaceae</taxon>
        <taxon>Enterococcus</taxon>
    </lineage>
</organism>
<dbReference type="SMART" id="SM00448">
    <property type="entry name" value="REC"/>
    <property type="match status" value="1"/>
</dbReference>
<evidence type="ECO:0000313" key="11">
    <source>
        <dbReference type="Proteomes" id="UP000664495"/>
    </source>
</evidence>
<dbReference type="SUPFAM" id="SSF46894">
    <property type="entry name" value="C-terminal effector domain of the bipartite response regulators"/>
    <property type="match status" value="1"/>
</dbReference>
<protein>
    <submittedName>
        <fullName evidence="10">Response regulator transcription factor</fullName>
    </submittedName>
</protein>
<feature type="DNA-binding region" description="OmpR/PhoB-type" evidence="7">
    <location>
        <begin position="123"/>
        <end position="220"/>
    </location>
</feature>
<dbReference type="Pfam" id="PF00486">
    <property type="entry name" value="Trans_reg_C"/>
    <property type="match status" value="1"/>
</dbReference>